<feature type="domain" description="Periplasmic binding protein" evidence="3">
    <location>
        <begin position="49"/>
        <end position="303"/>
    </location>
</feature>
<evidence type="ECO:0000313" key="5">
    <source>
        <dbReference type="Proteomes" id="UP000265930"/>
    </source>
</evidence>
<dbReference type="EMBL" id="QXDJ01000001">
    <property type="protein sequence ID" value="RII36465.1"/>
    <property type="molecule type" value="Genomic_DNA"/>
</dbReference>
<dbReference type="InterPro" id="IPR025997">
    <property type="entry name" value="SBP_2_dom"/>
</dbReference>
<dbReference type="SUPFAM" id="SSF53822">
    <property type="entry name" value="Periplasmic binding protein-like I"/>
    <property type="match status" value="1"/>
</dbReference>
<dbReference type="PANTHER" id="PTHR30036:SF1">
    <property type="entry name" value="D-XYLOSE-BINDING PERIPLASMIC PROTEIN"/>
    <property type="match status" value="1"/>
</dbReference>
<dbReference type="GO" id="GO:0030288">
    <property type="term" value="C:outer membrane-bounded periplasmic space"/>
    <property type="evidence" value="ECO:0007669"/>
    <property type="project" value="TreeGrafter"/>
</dbReference>
<name>A0A399ITQ3_9CLOT</name>
<comment type="caution">
    <text evidence="4">The sequence shown here is derived from an EMBL/GenBank/DDBJ whole genome shotgun (WGS) entry which is preliminary data.</text>
</comment>
<comment type="subcellular location">
    <subcellularLocation>
        <location evidence="1">Cell envelope</location>
    </subcellularLocation>
</comment>
<dbReference type="GO" id="GO:0030246">
    <property type="term" value="F:carbohydrate binding"/>
    <property type="evidence" value="ECO:0007669"/>
    <property type="project" value="TreeGrafter"/>
</dbReference>
<dbReference type="InterPro" id="IPR050555">
    <property type="entry name" value="Bact_Solute-Bind_Prot2"/>
</dbReference>
<dbReference type="InterPro" id="IPR028082">
    <property type="entry name" value="Peripla_BP_I"/>
</dbReference>
<evidence type="ECO:0000256" key="2">
    <source>
        <dbReference type="ARBA" id="ARBA00022729"/>
    </source>
</evidence>
<reference evidence="4 5" key="1">
    <citation type="submission" date="2018-08" db="EMBL/GenBank/DDBJ databases">
        <title>Genome of Clostridium chromiireducens C1, DSM12136.</title>
        <authorList>
            <person name="Xing M."/>
            <person name="Wei Y."/>
            <person name="Ang E.L."/>
            <person name="Zhao H."/>
            <person name="Zhang Y."/>
        </authorList>
    </citation>
    <scope>NUCLEOTIDE SEQUENCE [LARGE SCALE GENOMIC DNA]</scope>
    <source>
        <strain evidence="4 5">C1</strain>
    </source>
</reference>
<evidence type="ECO:0000313" key="4">
    <source>
        <dbReference type="EMBL" id="RII36465.1"/>
    </source>
</evidence>
<evidence type="ECO:0000259" key="3">
    <source>
        <dbReference type="Pfam" id="PF13407"/>
    </source>
</evidence>
<accession>A0A399ITQ3</accession>
<dbReference type="AlphaFoldDB" id="A0A399ITQ3"/>
<dbReference type="CDD" id="cd19992">
    <property type="entry name" value="PBP1_ABC_xylose_binding-like"/>
    <property type="match status" value="1"/>
</dbReference>
<evidence type="ECO:0000256" key="1">
    <source>
        <dbReference type="ARBA" id="ARBA00004196"/>
    </source>
</evidence>
<dbReference type="Proteomes" id="UP000265930">
    <property type="component" value="Unassembled WGS sequence"/>
</dbReference>
<dbReference type="Gene3D" id="3.40.50.2300">
    <property type="match status" value="2"/>
</dbReference>
<sequence length="351" mass="39260">MYLSMPRSFLVRVSYAEDVLNIEKTVELQKFINNSYSTNKLVSRKDLVIGISLPNQREERWIRDREAMEAYAKEKKVTLKIENAEYDVNKQISQVDNLISQGIDVLILVAIDVYTAGSMVEKAKQAGVKVVAYEARILNTDLEIFVTFNHLMAGELQGRFLITRVPIGNYIIMYADLPYDSSLRDGAMEYIDPLVIIGNIRIIAEKAIENWDPKIAFEAMREVLAANNKIDAILAPNDSTAGAAIEVLKSQGLAGKVVVTGQDAELAAIHRIIQGTQSMTLFKDTRESAKKTIDVAIQLANEETVLTDTALFNGKMYVPTVLISPILVDKSNIDEVLIKSGYYKKEDVYRS</sequence>
<dbReference type="PANTHER" id="PTHR30036">
    <property type="entry name" value="D-XYLOSE-BINDING PERIPLASMIC PROTEIN"/>
    <property type="match status" value="1"/>
</dbReference>
<keyword evidence="2" id="KW-0732">Signal</keyword>
<proteinExistence type="predicted"/>
<organism evidence="4 5">
    <name type="scientific">Clostridium chromiireducens</name>
    <dbReference type="NCBI Taxonomy" id="225345"/>
    <lineage>
        <taxon>Bacteria</taxon>
        <taxon>Bacillati</taxon>
        <taxon>Bacillota</taxon>
        <taxon>Clostridia</taxon>
        <taxon>Eubacteriales</taxon>
        <taxon>Clostridiaceae</taxon>
        <taxon>Clostridium</taxon>
    </lineage>
</organism>
<gene>
    <name evidence="4" type="ORF">D2A34_03510</name>
</gene>
<dbReference type="Pfam" id="PF13407">
    <property type="entry name" value="Peripla_BP_4"/>
    <property type="match status" value="1"/>
</dbReference>
<protein>
    <submittedName>
        <fullName evidence="4">Sugar ABC transporter substrate-binding protein</fullName>
    </submittedName>
</protein>